<evidence type="ECO:0000256" key="1">
    <source>
        <dbReference type="SAM" id="MobiDB-lite"/>
    </source>
</evidence>
<feature type="region of interest" description="Disordered" evidence="1">
    <location>
        <begin position="198"/>
        <end position="217"/>
    </location>
</feature>
<dbReference type="EMBL" id="JAGINX010000001">
    <property type="protein sequence ID" value="MBP2319191.1"/>
    <property type="molecule type" value="Genomic_DNA"/>
</dbReference>
<accession>A0ABS4T415</accession>
<comment type="caution">
    <text evidence="2">The sequence shown here is derived from an EMBL/GenBank/DDBJ whole genome shotgun (WGS) entry which is preliminary data.</text>
</comment>
<dbReference type="Proteomes" id="UP001519331">
    <property type="component" value="Unassembled WGS sequence"/>
</dbReference>
<name>A0ABS4T415_9MICC</name>
<gene>
    <name evidence="2" type="ORF">JOF45_002210</name>
</gene>
<reference evidence="2 3" key="1">
    <citation type="submission" date="2021-03" db="EMBL/GenBank/DDBJ databases">
        <title>Sequencing the genomes of 1000 actinobacteria strains.</title>
        <authorList>
            <person name="Klenk H.-P."/>
        </authorList>
    </citation>
    <scope>NUCLEOTIDE SEQUENCE [LARGE SCALE GENOMIC DNA]</scope>
    <source>
        <strain evidence="2 3">DSM 12544</strain>
    </source>
</reference>
<sequence length="243" mass="26978">MPQGLPRLALPHRLFDRVEETAQRWGIDSADVVELLLAAGLPTDRADLGAEAAKASEICARFEAGETLGMEELAQKLAPHRVGLLRMGPIVSEGVNRRREADAKDVPREELPREHPESGYPRRWIGMAVDDTAQEVWQAARGYWRLRPDLSYLVPTRFGYAPYVFKVQDWTRYSSTKFFAGTGWLIEPGTGQRRRLLEPSGDGHLSSLADPEPADEADQSVAEALSGTLLRLGPRGTNPVIRI</sequence>
<evidence type="ECO:0000313" key="2">
    <source>
        <dbReference type="EMBL" id="MBP2319191.1"/>
    </source>
</evidence>
<feature type="region of interest" description="Disordered" evidence="1">
    <location>
        <begin position="97"/>
        <end position="117"/>
    </location>
</feature>
<protein>
    <submittedName>
        <fullName evidence="2">Uncharacterized protein</fullName>
    </submittedName>
</protein>
<dbReference type="RefSeq" id="WP_210049887.1">
    <property type="nucleotide sequence ID" value="NZ_JAGINX010000001.1"/>
</dbReference>
<keyword evidence="3" id="KW-1185">Reference proteome</keyword>
<organism evidence="2 3">
    <name type="scientific">Nesterenkonia lacusekhoensis</name>
    <dbReference type="NCBI Taxonomy" id="150832"/>
    <lineage>
        <taxon>Bacteria</taxon>
        <taxon>Bacillati</taxon>
        <taxon>Actinomycetota</taxon>
        <taxon>Actinomycetes</taxon>
        <taxon>Micrococcales</taxon>
        <taxon>Micrococcaceae</taxon>
        <taxon>Nesterenkonia</taxon>
    </lineage>
</organism>
<evidence type="ECO:0000313" key="3">
    <source>
        <dbReference type="Proteomes" id="UP001519331"/>
    </source>
</evidence>
<proteinExistence type="predicted"/>